<keyword evidence="4" id="KW-1185">Reference proteome</keyword>
<evidence type="ECO:0000313" key="3">
    <source>
        <dbReference type="EMBL" id="KAJ2841940.1"/>
    </source>
</evidence>
<feature type="region of interest" description="Disordered" evidence="1">
    <location>
        <begin position="67"/>
        <end position="93"/>
    </location>
</feature>
<dbReference type="SUPFAM" id="SSF54160">
    <property type="entry name" value="Chromo domain-like"/>
    <property type="match status" value="1"/>
</dbReference>
<reference evidence="3" key="1">
    <citation type="submission" date="2022-07" db="EMBL/GenBank/DDBJ databases">
        <title>Phylogenomic reconstructions and comparative analyses of Kickxellomycotina fungi.</title>
        <authorList>
            <person name="Reynolds N.K."/>
            <person name="Stajich J.E."/>
            <person name="Barry K."/>
            <person name="Grigoriev I.V."/>
            <person name="Crous P."/>
            <person name="Smith M.E."/>
        </authorList>
    </citation>
    <scope>NUCLEOTIDE SEQUENCE</scope>
    <source>
        <strain evidence="3">NRRL 1566</strain>
    </source>
</reference>
<accession>A0A9W8I519</accession>
<dbReference type="AlphaFoldDB" id="A0A9W8I519"/>
<evidence type="ECO:0000256" key="1">
    <source>
        <dbReference type="SAM" id="MobiDB-lite"/>
    </source>
</evidence>
<feature type="compositionally biased region" description="Basic residues" evidence="1">
    <location>
        <begin position="77"/>
        <end position="86"/>
    </location>
</feature>
<feature type="compositionally biased region" description="Polar residues" evidence="1">
    <location>
        <begin position="112"/>
        <end position="127"/>
    </location>
</feature>
<dbReference type="CDD" id="cd00024">
    <property type="entry name" value="CD_CSD"/>
    <property type="match status" value="1"/>
</dbReference>
<evidence type="ECO:0000259" key="2">
    <source>
        <dbReference type="PROSITE" id="PS50013"/>
    </source>
</evidence>
<name>A0A9W8I519_9FUNG</name>
<sequence>MGESLDEVHRIVKHRMSAQGEIEYLVEWSCDHKSTWEPSINLVSCAQSLAVYWRAFVNTNKQSLLEPKQEKPQAAAKRTKTTKQARTRGPEVDRIAMVKRVQANKQLRESLARSTSGASGSMVSASTVKPPPLTAKRSASAAVSAMGQPTPVSETASMLAGLRIPKKSGVQ</sequence>
<dbReference type="Gene3D" id="2.40.50.40">
    <property type="match status" value="1"/>
</dbReference>
<dbReference type="InterPro" id="IPR023780">
    <property type="entry name" value="Chromo_domain"/>
</dbReference>
<proteinExistence type="predicted"/>
<dbReference type="InterPro" id="IPR000953">
    <property type="entry name" value="Chromo/chromo_shadow_dom"/>
</dbReference>
<dbReference type="EMBL" id="JANBUW010001980">
    <property type="protein sequence ID" value="KAJ2841940.1"/>
    <property type="molecule type" value="Genomic_DNA"/>
</dbReference>
<organism evidence="3 4">
    <name type="scientific">Coemansia brasiliensis</name>
    <dbReference type="NCBI Taxonomy" id="2650707"/>
    <lineage>
        <taxon>Eukaryota</taxon>
        <taxon>Fungi</taxon>
        <taxon>Fungi incertae sedis</taxon>
        <taxon>Zoopagomycota</taxon>
        <taxon>Kickxellomycotina</taxon>
        <taxon>Kickxellomycetes</taxon>
        <taxon>Kickxellales</taxon>
        <taxon>Kickxellaceae</taxon>
        <taxon>Coemansia</taxon>
    </lineage>
</organism>
<feature type="region of interest" description="Disordered" evidence="1">
    <location>
        <begin position="106"/>
        <end position="171"/>
    </location>
</feature>
<dbReference type="PROSITE" id="PS50013">
    <property type="entry name" value="CHROMO_2"/>
    <property type="match status" value="1"/>
</dbReference>
<dbReference type="InterPro" id="IPR016197">
    <property type="entry name" value="Chromo-like_dom_sf"/>
</dbReference>
<protein>
    <recommendedName>
        <fullName evidence="2">Chromo domain-containing protein</fullName>
    </recommendedName>
</protein>
<comment type="caution">
    <text evidence="3">The sequence shown here is derived from an EMBL/GenBank/DDBJ whole genome shotgun (WGS) entry which is preliminary data.</text>
</comment>
<dbReference type="OrthoDB" id="433924at2759"/>
<dbReference type="Proteomes" id="UP001139887">
    <property type="component" value="Unassembled WGS sequence"/>
</dbReference>
<feature type="non-terminal residue" evidence="3">
    <location>
        <position position="171"/>
    </location>
</feature>
<dbReference type="Pfam" id="PF00385">
    <property type="entry name" value="Chromo"/>
    <property type="match status" value="1"/>
</dbReference>
<feature type="domain" description="Chromo" evidence="2">
    <location>
        <begin position="6"/>
        <end position="64"/>
    </location>
</feature>
<gene>
    <name evidence="3" type="ORF">IWW36_006086</name>
</gene>
<evidence type="ECO:0000313" key="4">
    <source>
        <dbReference type="Proteomes" id="UP001139887"/>
    </source>
</evidence>